<dbReference type="InterPro" id="IPR014001">
    <property type="entry name" value="Helicase_ATP-bd"/>
</dbReference>
<evidence type="ECO:0000259" key="4">
    <source>
        <dbReference type="PROSITE" id="PS51194"/>
    </source>
</evidence>
<evidence type="ECO:0000256" key="1">
    <source>
        <dbReference type="ARBA" id="ARBA00022801"/>
    </source>
</evidence>
<evidence type="ECO:0000313" key="5">
    <source>
        <dbReference type="EMBL" id="MBI1756530.1"/>
    </source>
</evidence>
<reference evidence="5" key="1">
    <citation type="submission" date="2020-07" db="EMBL/GenBank/DDBJ databases">
        <title>Huge and variable diversity of episymbiotic CPR bacteria and DPANN archaea in groundwater ecosystems.</title>
        <authorList>
            <person name="He C.Y."/>
            <person name="Keren R."/>
            <person name="Whittaker M."/>
            <person name="Farag I.F."/>
            <person name="Doudna J."/>
            <person name="Cate J.H.D."/>
            <person name="Banfield J.F."/>
        </authorList>
    </citation>
    <scope>NUCLEOTIDE SEQUENCE</scope>
    <source>
        <strain evidence="5">NC_groundwater_17_Pr7_B-0.1um_64_12</strain>
    </source>
</reference>
<keyword evidence="2" id="KW-0175">Coiled coil</keyword>
<dbReference type="AlphaFoldDB" id="A0A931LS93"/>
<evidence type="ECO:0000313" key="6">
    <source>
        <dbReference type="Proteomes" id="UP000727962"/>
    </source>
</evidence>
<organism evidence="5 6">
    <name type="scientific">Fimbriimonas ginsengisoli</name>
    <dbReference type="NCBI Taxonomy" id="1005039"/>
    <lineage>
        <taxon>Bacteria</taxon>
        <taxon>Bacillati</taxon>
        <taxon>Armatimonadota</taxon>
        <taxon>Fimbriimonadia</taxon>
        <taxon>Fimbriimonadales</taxon>
        <taxon>Fimbriimonadaceae</taxon>
        <taxon>Fimbriimonas</taxon>
    </lineage>
</organism>
<dbReference type="SMART" id="SM00490">
    <property type="entry name" value="HELICc"/>
    <property type="match status" value="1"/>
</dbReference>
<accession>A0A931LS93</accession>
<feature type="domain" description="Helicase C-terminal" evidence="4">
    <location>
        <begin position="666"/>
        <end position="850"/>
    </location>
</feature>
<keyword evidence="5" id="KW-0547">Nucleotide-binding</keyword>
<name>A0A931LS93_FIMGI</name>
<dbReference type="CDD" id="cd09178">
    <property type="entry name" value="PLDc_N_Snf2_like"/>
    <property type="match status" value="1"/>
</dbReference>
<dbReference type="Gene3D" id="3.40.50.10810">
    <property type="entry name" value="Tandem AAA-ATPase domain"/>
    <property type="match status" value="1"/>
</dbReference>
<sequence>MQAVGPMLDTTLATLIDNRAGNTLLEALRRLIPSAKALDLATGYFEVGALVELDGVWQGLDSLRILMGDESSRRSKSFIVQALTNPQANGLEWAKENDDLRALDGLSAIEAALQAGAIQAKVYTQAKFHAKAYHLYTGGAVNHGIIGSSNFTRPGLTQNLELNLFTSDKAHLTELATWFDKAWKEAEDVREDLTALIRPHTRPYFPFEVYLQAMRERFFGLEPEEATWEHQDSRVYPILAQYQRDAYHDLRYMAERWGGALLCDGVGLGKTFVALMLIERCLKDRKRVLVIAPKAAIPSVWNRNLARFFPDDFDANPEYQHDIRVLAHTDLGRDGGVTPERLRALRERYDVIIVDEAHHFRVPSRNRSLKLKELAKDKQLFMLTATPINNSALDLYVLLNYVAQDRQRHFQTVNVPQLRGWFAKRLGEGAQEQLSLDLGNDPGYHEFLKHVLVQRSRRYVKSLDIQEDSGVKFPERERPEVVTYSLKEVYGSLLPRLLAAFSKGRANLKLVIYETERFKEQNAQDSRVLGEQSNVVGLIRTMLLKRLESSQKALEASIEDLLFKHLVLLKELWPLKYEPWLAQYAGLNERLEQHRREKMGADDDEEEDELPLTTFESKKLAQVKADIHLIGKNEAGWVEGLEADTKALSEILLGLHEVTRPENDAKLHALFAKIDATKRLRTDKFVIFSEFKDTARYLEVQLKKRLPNDAIIEVDSGRHVSDREKIIKRFAPHYNCENEEDVRQALKDPIRVMISTDVLSEGLNLQDANIIVNYDLHWNPVRLMQRIGRVDRRMDPTKPVDYERVYVYNFLPPKELDDVLGLFQTITGKLVAINRTLGIEAPVLSAQDDFKAMDFYLNLGEGTLSVVEELRLKAHELSRDYPELWQASTTYPNRIYSGKGEGPGEKLFLCYRIVTGYDPEAPERRPTFDVRWMMVDCASGEISEDLGAIHEAIACVEGTPRELRLAPEDRTRLRRKVEAEVVSRLRFQSQIPAQVDGRELKDELVCWMEVG</sequence>
<dbReference type="GO" id="GO:0005524">
    <property type="term" value="F:ATP binding"/>
    <property type="evidence" value="ECO:0007669"/>
    <property type="project" value="InterPro"/>
</dbReference>
<dbReference type="CDD" id="cd18793">
    <property type="entry name" value="SF2_C_SNF"/>
    <property type="match status" value="1"/>
</dbReference>
<dbReference type="InterPro" id="IPR027417">
    <property type="entry name" value="P-loop_NTPase"/>
</dbReference>
<dbReference type="Pfam" id="PF13091">
    <property type="entry name" value="PLDc_2"/>
    <property type="match status" value="1"/>
</dbReference>
<evidence type="ECO:0000256" key="2">
    <source>
        <dbReference type="SAM" id="Coils"/>
    </source>
</evidence>
<feature type="coiled-coil region" evidence="2">
    <location>
        <begin position="544"/>
        <end position="604"/>
    </location>
</feature>
<dbReference type="Proteomes" id="UP000727962">
    <property type="component" value="Unassembled WGS sequence"/>
</dbReference>
<gene>
    <name evidence="5" type="ORF">HYR64_05425</name>
</gene>
<dbReference type="InterPro" id="IPR000330">
    <property type="entry name" value="SNF2_N"/>
</dbReference>
<dbReference type="EMBL" id="JACOSL010000033">
    <property type="protein sequence ID" value="MBI1756530.1"/>
    <property type="molecule type" value="Genomic_DNA"/>
</dbReference>
<dbReference type="PANTHER" id="PTHR45766:SF6">
    <property type="entry name" value="SWI_SNF-RELATED MATRIX-ASSOCIATED ACTIN-DEPENDENT REGULATOR OF CHROMATIN SUBFAMILY A-LIKE PROTEIN 1"/>
    <property type="match status" value="1"/>
</dbReference>
<dbReference type="InterPro" id="IPR001650">
    <property type="entry name" value="Helicase_C-like"/>
</dbReference>
<dbReference type="PANTHER" id="PTHR45766">
    <property type="entry name" value="DNA ANNEALING HELICASE AND ENDONUCLEASE ZRANB3 FAMILY MEMBER"/>
    <property type="match status" value="1"/>
</dbReference>
<dbReference type="InterPro" id="IPR025202">
    <property type="entry name" value="PLD-like_dom"/>
</dbReference>
<keyword evidence="5" id="KW-0347">Helicase</keyword>
<dbReference type="PROSITE" id="PS51192">
    <property type="entry name" value="HELICASE_ATP_BIND_1"/>
    <property type="match status" value="1"/>
</dbReference>
<dbReference type="Pfam" id="PF00271">
    <property type="entry name" value="Helicase_C"/>
    <property type="match status" value="1"/>
</dbReference>
<keyword evidence="5" id="KW-0067">ATP-binding</keyword>
<dbReference type="SMART" id="SM00487">
    <property type="entry name" value="DEXDc"/>
    <property type="match status" value="1"/>
</dbReference>
<feature type="domain" description="Helicase ATP-binding" evidence="3">
    <location>
        <begin position="251"/>
        <end position="405"/>
    </location>
</feature>
<evidence type="ECO:0000259" key="3">
    <source>
        <dbReference type="PROSITE" id="PS51192"/>
    </source>
</evidence>
<protein>
    <submittedName>
        <fullName evidence="5">DEAD/DEAH box helicase family protein</fullName>
    </submittedName>
</protein>
<dbReference type="Gene3D" id="3.30.870.10">
    <property type="entry name" value="Endonuclease Chain A"/>
    <property type="match status" value="1"/>
</dbReference>
<dbReference type="SUPFAM" id="SSF52540">
    <property type="entry name" value="P-loop containing nucleoside triphosphate hydrolases"/>
    <property type="match status" value="2"/>
</dbReference>
<dbReference type="GO" id="GO:0004386">
    <property type="term" value="F:helicase activity"/>
    <property type="evidence" value="ECO:0007669"/>
    <property type="project" value="UniProtKB-KW"/>
</dbReference>
<comment type="caution">
    <text evidence="5">The sequence shown here is derived from an EMBL/GenBank/DDBJ whole genome shotgun (WGS) entry which is preliminary data.</text>
</comment>
<dbReference type="SUPFAM" id="SSF56024">
    <property type="entry name" value="Phospholipase D/nuclease"/>
    <property type="match status" value="1"/>
</dbReference>
<keyword evidence="1" id="KW-0378">Hydrolase</keyword>
<dbReference type="Pfam" id="PF00176">
    <property type="entry name" value="SNF2-rel_dom"/>
    <property type="match status" value="1"/>
</dbReference>
<dbReference type="PROSITE" id="PS51194">
    <property type="entry name" value="HELICASE_CTER"/>
    <property type="match status" value="1"/>
</dbReference>
<dbReference type="InterPro" id="IPR038718">
    <property type="entry name" value="SNF2-like_sf"/>
</dbReference>
<proteinExistence type="predicted"/>
<dbReference type="Gene3D" id="3.40.50.300">
    <property type="entry name" value="P-loop containing nucleotide triphosphate hydrolases"/>
    <property type="match status" value="1"/>
</dbReference>
<dbReference type="InterPro" id="IPR049730">
    <property type="entry name" value="SNF2/RAD54-like_C"/>
</dbReference>
<dbReference type="GO" id="GO:0016787">
    <property type="term" value="F:hydrolase activity"/>
    <property type="evidence" value="ECO:0007669"/>
    <property type="project" value="UniProtKB-KW"/>
</dbReference>